<dbReference type="EMBL" id="RRYP01018520">
    <property type="protein sequence ID" value="TNV73606.1"/>
    <property type="molecule type" value="Genomic_DNA"/>
</dbReference>
<protein>
    <submittedName>
        <fullName evidence="2">Uncharacterized protein</fullName>
    </submittedName>
</protein>
<feature type="region of interest" description="Disordered" evidence="1">
    <location>
        <begin position="419"/>
        <end position="438"/>
    </location>
</feature>
<evidence type="ECO:0000313" key="2">
    <source>
        <dbReference type="EMBL" id="TNV73606.1"/>
    </source>
</evidence>
<accession>A0A8J8NEJ0</accession>
<dbReference type="Proteomes" id="UP000785679">
    <property type="component" value="Unassembled WGS sequence"/>
</dbReference>
<organism evidence="2 3">
    <name type="scientific">Halteria grandinella</name>
    <dbReference type="NCBI Taxonomy" id="5974"/>
    <lineage>
        <taxon>Eukaryota</taxon>
        <taxon>Sar</taxon>
        <taxon>Alveolata</taxon>
        <taxon>Ciliophora</taxon>
        <taxon>Intramacronucleata</taxon>
        <taxon>Spirotrichea</taxon>
        <taxon>Stichotrichia</taxon>
        <taxon>Sporadotrichida</taxon>
        <taxon>Halteriidae</taxon>
        <taxon>Halteria</taxon>
    </lineage>
</organism>
<dbReference type="AlphaFoldDB" id="A0A8J8NEJ0"/>
<name>A0A8J8NEJ0_HALGN</name>
<evidence type="ECO:0000256" key="1">
    <source>
        <dbReference type="SAM" id="MobiDB-lite"/>
    </source>
</evidence>
<gene>
    <name evidence="2" type="ORF">FGO68_gene4922</name>
</gene>
<sequence>MQKLQQIVLTQAKSFKQSNHIKPNVVKHHSQLDLNTIPAKPLYTFDTYQQRNHNLSVLSMQEQQNHYGQQQQPIAQHRELLDKYKAKAREISSLGYIQPNGANSSNGQYSNGQQSMRDKASKMAYLELMKNINLKGKSLISRNTVTNGFIANTVNKMILRNKTPLDHKARKTAVLYISPVRYDSMGDQRQLDLSATSHSNPTNRDDQQSFENPLIKAAVESQFNTLDSPIIRREHLLQFDEQLDSSRKLDQYGTDFDGNFKGTKQSRNSFKTIQNGGGRIQLINKPLSRGQFETIGASGKQRRSIMINLVKETGQQEASKTVITDRQTQLNSLRNQYCEEVRKLDLKQQERASQRRLSDRMDQNSQILHNQSQIPKDVYFPLGQFQQNPRRSTTQLSKQPPTQPANNVYIFNIQFNSTSSNQNHSAQKSSSVKKSKEGNILRGKQIIPVNLREKMLKKCGNTSRDQACGSDEERGTVYGEVSQGSIIGNGKKAEPRVDMSFEGVLKNNGMRKWQDQQQLIVPGMYQDHYRNTSIHSSNRNQPTNRSMEIPANNSFHGIFHHPNETHTSNYQQSYLHKQQAIQSEIRDNQFILPRNRQRNNSRYSDAPPVVSTSRENLNMALQMMDKHSRVARIVKDIMKTRQSGVRQSMDSQANEGDVEVQRKGRKLVFKSEEKVFMPRYSSTVLSAQQEEDERYRTSQNF</sequence>
<proteinExistence type="predicted"/>
<evidence type="ECO:0000313" key="3">
    <source>
        <dbReference type="Proteomes" id="UP000785679"/>
    </source>
</evidence>
<reference evidence="2" key="1">
    <citation type="submission" date="2019-06" db="EMBL/GenBank/DDBJ databases">
        <authorList>
            <person name="Zheng W."/>
        </authorList>
    </citation>
    <scope>NUCLEOTIDE SEQUENCE</scope>
    <source>
        <strain evidence="2">QDHG01</strain>
    </source>
</reference>
<feature type="region of interest" description="Disordered" evidence="1">
    <location>
        <begin position="641"/>
        <end position="660"/>
    </location>
</feature>
<comment type="caution">
    <text evidence="2">The sequence shown here is derived from an EMBL/GenBank/DDBJ whole genome shotgun (WGS) entry which is preliminary data.</text>
</comment>
<keyword evidence="3" id="KW-1185">Reference proteome</keyword>
<feature type="compositionally biased region" description="Polar residues" evidence="1">
    <location>
        <begin position="641"/>
        <end position="654"/>
    </location>
</feature>